<evidence type="ECO:0000313" key="2">
    <source>
        <dbReference type="Proteomes" id="UP001239111"/>
    </source>
</evidence>
<sequence length="309" mass="35865">MKKFNLLDPSDTSEYVYFGIAIYLVRIVNANLHLNNILELKINVDGMTPFKSSPVNFWPILGLIHHQFATYKPFVIAAYFGKGKPFSFDSYTEDFIAELNHLLKHGITIKGRKFEVRVKCFCCEKPARSFLKRVVNHGAYYACERCWVAGFQYMGRTVYPLRGCEARTELSFMNKEEGDHHDGTSPLLKLRDEDDKPPELIKLFVQEFMHAGYLGNIKKLMTEQWFSEDNILTREKKTKVNNRLLNLVGQIPSELGRIIRELSNLGLWKAKEYRLMLLYIGSLVLKDVLTDEEYAHFLLLHTACRILNQ</sequence>
<dbReference type="EMBL" id="CM056741">
    <property type="protein sequence ID" value="KAJ8684700.1"/>
    <property type="molecule type" value="Genomic_DNA"/>
</dbReference>
<proteinExistence type="predicted"/>
<accession>A0ACC2PM74</accession>
<name>A0ACC2PM74_9HYME</name>
<organism evidence="1 2">
    <name type="scientific">Eretmocerus hayati</name>
    <dbReference type="NCBI Taxonomy" id="131215"/>
    <lineage>
        <taxon>Eukaryota</taxon>
        <taxon>Metazoa</taxon>
        <taxon>Ecdysozoa</taxon>
        <taxon>Arthropoda</taxon>
        <taxon>Hexapoda</taxon>
        <taxon>Insecta</taxon>
        <taxon>Pterygota</taxon>
        <taxon>Neoptera</taxon>
        <taxon>Endopterygota</taxon>
        <taxon>Hymenoptera</taxon>
        <taxon>Apocrita</taxon>
        <taxon>Proctotrupomorpha</taxon>
        <taxon>Chalcidoidea</taxon>
        <taxon>Aphelinidae</taxon>
        <taxon>Aphelininae</taxon>
        <taxon>Eretmocerus</taxon>
    </lineage>
</organism>
<evidence type="ECO:0000313" key="1">
    <source>
        <dbReference type="EMBL" id="KAJ8684700.1"/>
    </source>
</evidence>
<comment type="caution">
    <text evidence="1">The sequence shown here is derived from an EMBL/GenBank/DDBJ whole genome shotgun (WGS) entry which is preliminary data.</text>
</comment>
<dbReference type="Proteomes" id="UP001239111">
    <property type="component" value="Chromosome 1"/>
</dbReference>
<gene>
    <name evidence="1" type="ORF">QAD02_020493</name>
</gene>
<reference evidence="1" key="1">
    <citation type="submission" date="2023-04" db="EMBL/GenBank/DDBJ databases">
        <title>A chromosome-level genome assembly of the parasitoid wasp Eretmocerus hayati.</title>
        <authorList>
            <person name="Zhong Y."/>
            <person name="Liu S."/>
            <person name="Liu Y."/>
        </authorList>
    </citation>
    <scope>NUCLEOTIDE SEQUENCE</scope>
    <source>
        <strain evidence="1">ZJU_SS_LIU_2023</strain>
    </source>
</reference>
<protein>
    <submittedName>
        <fullName evidence="1">Uncharacterized protein</fullName>
    </submittedName>
</protein>
<keyword evidence="2" id="KW-1185">Reference proteome</keyword>